<organism evidence="5 6">
    <name type="scientific">Benzoatithermus flavus</name>
    <dbReference type="NCBI Taxonomy" id="3108223"/>
    <lineage>
        <taxon>Bacteria</taxon>
        <taxon>Pseudomonadati</taxon>
        <taxon>Pseudomonadota</taxon>
        <taxon>Alphaproteobacteria</taxon>
        <taxon>Geminicoccales</taxon>
        <taxon>Geminicoccaceae</taxon>
        <taxon>Benzoatithermus</taxon>
    </lineage>
</organism>
<protein>
    <submittedName>
        <fullName evidence="5">Sugar transferase</fullName>
    </submittedName>
</protein>
<name>A0ABU8XXX8_9PROT</name>
<sequence length="479" mass="49983">MTADGTTAGGMGARRREAALDLLAGALAMAAAPLLAGGVRPAAAGWLLCIVLAALAFPAALRTFDLDRGLWCFASPGELARVALAAGLSVLAVAVAAAALPAGLTPLPRPQPLIPLAFVQWLVLVALACGARLAAAAARPSAPAVPHRDWAPILLVGAGEGAFGLIRLLRAGPPALPWTVAGILADDPAARGRTLHDVPVLGRSDELPEVAARLAVHGVPLAMLVLSPGAGLDEGALVRLRETAARLDLPVLDAGGFLRLHAARLRQGAARPVQRPGFSGKRLADIVLAACLLVLALPVLLLVAGLVAACHGRPVLFGQMRPGYAMRPIRVLKFRTMRFACSPAGEQAPDAARLTVLGRILRRTRLDELPQLWNVLKGDMSLIGPRPLLPRDLPAVAELLSERFSVRPGITGLAQISGGDRLSPEEKLAFDLWYVRHHGLRLDLEIALLTLWTMLAGDRDRFGGAGPALAGGPDTGRKG</sequence>
<keyword evidence="5" id="KW-0808">Transferase</keyword>
<dbReference type="Gene3D" id="3.40.50.720">
    <property type="entry name" value="NAD(P)-binding Rossmann-like Domain"/>
    <property type="match status" value="1"/>
</dbReference>
<dbReference type="PANTHER" id="PTHR30576">
    <property type="entry name" value="COLANIC BIOSYNTHESIS UDP-GLUCOSE LIPID CARRIER TRANSFERASE"/>
    <property type="match status" value="1"/>
</dbReference>
<feature type="transmembrane region" description="Helical" evidence="3">
    <location>
        <begin position="82"/>
        <end position="104"/>
    </location>
</feature>
<evidence type="ECO:0000256" key="2">
    <source>
        <dbReference type="ARBA" id="ARBA00023169"/>
    </source>
</evidence>
<dbReference type="Proteomes" id="UP001375743">
    <property type="component" value="Unassembled WGS sequence"/>
</dbReference>
<feature type="transmembrane region" description="Helical" evidence="3">
    <location>
        <begin position="18"/>
        <end position="36"/>
    </location>
</feature>
<dbReference type="EMBL" id="JBBLZC010000042">
    <property type="protein sequence ID" value="MEK0086052.1"/>
    <property type="molecule type" value="Genomic_DNA"/>
</dbReference>
<dbReference type="Pfam" id="PF02397">
    <property type="entry name" value="Bac_transf"/>
    <property type="match status" value="1"/>
</dbReference>
<dbReference type="PANTHER" id="PTHR30576:SF8">
    <property type="entry name" value="UNDECAPRENYL-PHOSPHATE GALACTOSE PHOSPHOTRANSFERASE"/>
    <property type="match status" value="1"/>
</dbReference>
<feature type="transmembrane region" description="Helical" evidence="3">
    <location>
        <begin position="42"/>
        <end position="61"/>
    </location>
</feature>
<evidence type="ECO:0000313" key="6">
    <source>
        <dbReference type="Proteomes" id="UP001375743"/>
    </source>
</evidence>
<evidence type="ECO:0000256" key="1">
    <source>
        <dbReference type="ARBA" id="ARBA00006464"/>
    </source>
</evidence>
<dbReference type="RefSeq" id="WP_418161896.1">
    <property type="nucleotide sequence ID" value="NZ_JBBLZC010000042.1"/>
</dbReference>
<feature type="domain" description="Bacterial sugar transferase" evidence="4">
    <location>
        <begin position="281"/>
        <end position="455"/>
    </location>
</feature>
<comment type="caution">
    <text evidence="5">The sequence shown here is derived from an EMBL/GenBank/DDBJ whole genome shotgun (WGS) entry which is preliminary data.</text>
</comment>
<proteinExistence type="inferred from homology"/>
<accession>A0ABU8XXX8</accession>
<evidence type="ECO:0000259" key="4">
    <source>
        <dbReference type="Pfam" id="PF02397"/>
    </source>
</evidence>
<gene>
    <name evidence="5" type="ORF">U1T56_23085</name>
</gene>
<comment type="similarity">
    <text evidence="1">Belongs to the bacterial sugar transferase family.</text>
</comment>
<reference evidence="5 6" key="1">
    <citation type="submission" date="2024-01" db="EMBL/GenBank/DDBJ databases">
        <title>Multi-omics insights into the function and evolution of sodium benzoate biodegradation pathways in Benzoatithermus flavus gen. nov., sp. nov. from hot spring.</title>
        <authorList>
            <person name="Hu C.-J."/>
            <person name="Li W.-J."/>
        </authorList>
    </citation>
    <scope>NUCLEOTIDE SEQUENCE [LARGE SCALE GENOMIC DNA]</scope>
    <source>
        <strain evidence="5 6">SYSU G07066</strain>
    </source>
</reference>
<dbReference type="GO" id="GO:0016740">
    <property type="term" value="F:transferase activity"/>
    <property type="evidence" value="ECO:0007669"/>
    <property type="project" value="UniProtKB-KW"/>
</dbReference>
<dbReference type="InterPro" id="IPR003362">
    <property type="entry name" value="Bact_transf"/>
</dbReference>
<keyword evidence="6" id="KW-1185">Reference proteome</keyword>
<keyword evidence="3" id="KW-0472">Membrane</keyword>
<feature type="transmembrane region" description="Helical" evidence="3">
    <location>
        <begin position="286"/>
        <end position="310"/>
    </location>
</feature>
<evidence type="ECO:0000256" key="3">
    <source>
        <dbReference type="SAM" id="Phobius"/>
    </source>
</evidence>
<evidence type="ECO:0000313" key="5">
    <source>
        <dbReference type="EMBL" id="MEK0086052.1"/>
    </source>
</evidence>
<keyword evidence="3" id="KW-1133">Transmembrane helix</keyword>
<keyword evidence="2" id="KW-0270">Exopolysaccharide synthesis</keyword>
<dbReference type="Pfam" id="PF13727">
    <property type="entry name" value="CoA_binding_3"/>
    <property type="match status" value="1"/>
</dbReference>
<keyword evidence="3" id="KW-0812">Transmembrane</keyword>
<feature type="transmembrane region" description="Helical" evidence="3">
    <location>
        <begin position="116"/>
        <end position="138"/>
    </location>
</feature>